<evidence type="ECO:0000259" key="1">
    <source>
        <dbReference type="Pfam" id="PF06985"/>
    </source>
</evidence>
<feature type="domain" description="Heterokaryon incompatibility" evidence="1">
    <location>
        <begin position="30"/>
        <end position="202"/>
    </location>
</feature>
<gene>
    <name evidence="2" type="ORF">IFR04_012533</name>
</gene>
<proteinExistence type="predicted"/>
<evidence type="ECO:0000313" key="3">
    <source>
        <dbReference type="Proteomes" id="UP000664132"/>
    </source>
</evidence>
<dbReference type="PANTHER" id="PTHR24148">
    <property type="entry name" value="ANKYRIN REPEAT DOMAIN-CONTAINING PROTEIN 39 HOMOLOG-RELATED"/>
    <property type="match status" value="1"/>
</dbReference>
<dbReference type="EMBL" id="JAFJYH010000270">
    <property type="protein sequence ID" value="KAG4414326.1"/>
    <property type="molecule type" value="Genomic_DNA"/>
</dbReference>
<accession>A0A8H7W1F1</accession>
<dbReference type="Proteomes" id="UP000664132">
    <property type="component" value="Unassembled WGS sequence"/>
</dbReference>
<evidence type="ECO:0000313" key="2">
    <source>
        <dbReference type="EMBL" id="KAG4414326.1"/>
    </source>
</evidence>
<dbReference type="InterPro" id="IPR052895">
    <property type="entry name" value="HetReg/Transcr_Mod"/>
</dbReference>
<name>A0A8H7W1F1_9HELO</name>
<comment type="caution">
    <text evidence="2">The sequence shown here is derived from an EMBL/GenBank/DDBJ whole genome shotgun (WGS) entry which is preliminary data.</text>
</comment>
<reference evidence="2" key="1">
    <citation type="submission" date="2021-02" db="EMBL/GenBank/DDBJ databases">
        <title>Genome sequence Cadophora malorum strain M34.</title>
        <authorList>
            <person name="Stefanovic E."/>
            <person name="Vu D."/>
            <person name="Scully C."/>
            <person name="Dijksterhuis J."/>
            <person name="Roader J."/>
            <person name="Houbraken J."/>
        </authorList>
    </citation>
    <scope>NUCLEOTIDE SEQUENCE</scope>
    <source>
        <strain evidence="2">M34</strain>
    </source>
</reference>
<sequence>MLELVPGAASDPVQVRLFHKKLSHMPHCIALSYEWGSPTRDFPILCNGRTLMVTESLVTALRRLRTFHGSNGCLDPDEFMITNRTLFWVDAISINQEDLDERSQQVPLMSSVYKNAAMVIVWLGDELSGTASKEAWDLMAPLSDRVEDFDRFLDGENNERYENFEVQPGLVLDDLSEHKAWDGIMDLFASRTVFMRLWTFQEVGLVQSTAIMVLCGGVRMHWKTFSDVAMILSACFKLWEHGTQRNRRNDILTNIKMRRSLRELLSSEGLSLPKERLYEVFLSCLFSLVKDPRDRVFGVLGLCDEETHVLFSDLGYRNSPQEIFRAATEAILTTSTPALEYLTLIHSVRRDNPNTQSPSWAWHLDYSGAEDILQNNQIIMPENLGTNNKPRIEDGVLQAEGLLFDEVVLAYPNFSSENFEKLVLDMVFKQLNGIDDATEWQEVFEKLSPIYFRLLEGSAGEFDPRQQYEGWVARVALREWESSRDKDENADSWRGVPLSLLQQKCTLREKEYDVMIMSSMLGLDQDQKLMDEGRNIFVTAKGYSGLGVYGKNGAGYASAVQVHDKIVVFPGVEQPIVLRPCGNTEYRVVGPAFVPGIEKDESLEERIKDSMEQILIR</sequence>
<dbReference type="AlphaFoldDB" id="A0A8H7W1F1"/>
<keyword evidence="3" id="KW-1185">Reference proteome</keyword>
<dbReference type="OrthoDB" id="3553147at2759"/>
<dbReference type="PANTHER" id="PTHR24148:SF73">
    <property type="entry name" value="HET DOMAIN PROTEIN (AFU_ORTHOLOGUE AFUA_8G01020)"/>
    <property type="match status" value="1"/>
</dbReference>
<dbReference type="Pfam" id="PF06985">
    <property type="entry name" value="HET"/>
    <property type="match status" value="1"/>
</dbReference>
<dbReference type="InterPro" id="IPR010730">
    <property type="entry name" value="HET"/>
</dbReference>
<protein>
    <recommendedName>
        <fullName evidence="1">Heterokaryon incompatibility domain-containing protein</fullName>
    </recommendedName>
</protein>
<organism evidence="2 3">
    <name type="scientific">Cadophora malorum</name>
    <dbReference type="NCBI Taxonomy" id="108018"/>
    <lineage>
        <taxon>Eukaryota</taxon>
        <taxon>Fungi</taxon>
        <taxon>Dikarya</taxon>
        <taxon>Ascomycota</taxon>
        <taxon>Pezizomycotina</taxon>
        <taxon>Leotiomycetes</taxon>
        <taxon>Helotiales</taxon>
        <taxon>Ploettnerulaceae</taxon>
        <taxon>Cadophora</taxon>
    </lineage>
</organism>